<dbReference type="EC" id="3.4.13.22" evidence="9 10"/>
<dbReference type="GO" id="GO:0006508">
    <property type="term" value="P:proteolysis"/>
    <property type="evidence" value="ECO:0007669"/>
    <property type="project" value="UniProtKB-KW"/>
</dbReference>
<feature type="active site" description="Proton donor/acceptor" evidence="9">
    <location>
        <position position="207"/>
    </location>
</feature>
<keyword evidence="7 9" id="KW-0482">Metalloprotease</keyword>
<dbReference type="OrthoDB" id="9801430at2"/>
<dbReference type="Gene3D" id="3.30.1380.10">
    <property type="match status" value="1"/>
</dbReference>
<evidence type="ECO:0000256" key="8">
    <source>
        <dbReference type="ARBA" id="ARBA00023316"/>
    </source>
</evidence>
<feature type="binding site" evidence="9">
    <location>
        <position position="149"/>
    </location>
    <ligand>
        <name>Zn(2+)</name>
        <dbReference type="ChEBI" id="CHEBI:29105"/>
        <note>catalytic</note>
    </ligand>
</feature>
<keyword evidence="3 9" id="KW-0479">Metal-binding</keyword>
<evidence type="ECO:0000313" key="11">
    <source>
        <dbReference type="EMBL" id="RNA62317.1"/>
    </source>
</evidence>
<dbReference type="InterPro" id="IPR000755">
    <property type="entry name" value="A_A_dipeptidase"/>
</dbReference>
<dbReference type="CDD" id="cd14817">
    <property type="entry name" value="D-Ala-D-Ala_dipeptidase_VanX"/>
    <property type="match status" value="1"/>
</dbReference>
<evidence type="ECO:0000256" key="4">
    <source>
        <dbReference type="ARBA" id="ARBA00022801"/>
    </source>
</evidence>
<keyword evidence="8 10" id="KW-0961">Cell wall biogenesis/degradation</keyword>
<dbReference type="PANTHER" id="PTHR43126">
    <property type="entry name" value="D-ALANYL-D-ALANINE DIPEPTIDASE"/>
    <property type="match status" value="1"/>
</dbReference>
<comment type="catalytic activity">
    <reaction evidence="1 9 10">
        <text>D-alanyl-D-alanine + H2O = 2 D-alanine</text>
        <dbReference type="Rhea" id="RHEA:20661"/>
        <dbReference type="ChEBI" id="CHEBI:15377"/>
        <dbReference type="ChEBI" id="CHEBI:57416"/>
        <dbReference type="ChEBI" id="CHEBI:57822"/>
        <dbReference type="EC" id="3.4.13.22"/>
    </reaction>
</comment>
<reference evidence="11 12" key="1">
    <citation type="submission" date="2018-08" db="EMBL/GenBank/DDBJ databases">
        <title>Chryseobacterium nematophagum: a novel matrix digesting pathogen of nematodes.</title>
        <authorList>
            <person name="Page A."/>
            <person name="Roberts M."/>
            <person name="Felix M.-A."/>
            <person name="Weir W."/>
        </authorList>
    </citation>
    <scope>NUCLEOTIDE SEQUENCE [LARGE SCALE GENOMIC DNA]</scope>
    <source>
        <strain evidence="11 12">JUb129</strain>
    </source>
</reference>
<comment type="caution">
    <text evidence="11">The sequence shown here is derived from an EMBL/GenBank/DDBJ whole genome shotgun (WGS) entry which is preliminary data.</text>
</comment>
<comment type="cofactor">
    <cofactor evidence="9">
        <name>Zn(2+)</name>
        <dbReference type="ChEBI" id="CHEBI:29105"/>
    </cofactor>
    <text evidence="9">Binds 1 zinc ion per subunit.</text>
</comment>
<evidence type="ECO:0000256" key="9">
    <source>
        <dbReference type="HAMAP-Rule" id="MF_01924"/>
    </source>
</evidence>
<comment type="function">
    <text evidence="9 10">Catalyzes hydrolysis of the D-alanyl-D-alanine dipeptide.</text>
</comment>
<dbReference type="GO" id="GO:0160237">
    <property type="term" value="F:D-Ala-D-Ala dipeptidase activity"/>
    <property type="evidence" value="ECO:0007669"/>
    <property type="project" value="UniProtKB-EC"/>
</dbReference>
<keyword evidence="6 9" id="KW-0224">Dipeptidase</keyword>
<dbReference type="HAMAP" id="MF_01924">
    <property type="entry name" value="A_A_dipeptidase"/>
    <property type="match status" value="1"/>
</dbReference>
<protein>
    <recommendedName>
        <fullName evidence="9 10">D-alanyl-D-alanine dipeptidase</fullName>
        <shortName evidence="9 10">D-Ala-D-Ala dipeptidase</shortName>
        <ecNumber evidence="9 10">3.4.13.22</ecNumber>
    </recommendedName>
</protein>
<feature type="binding site" evidence="9">
    <location>
        <position position="142"/>
    </location>
    <ligand>
        <name>Zn(2+)</name>
        <dbReference type="ChEBI" id="CHEBI:29105"/>
        <note>catalytic</note>
    </ligand>
</feature>
<evidence type="ECO:0000256" key="3">
    <source>
        <dbReference type="ARBA" id="ARBA00022723"/>
    </source>
</evidence>
<dbReference type="SUPFAM" id="SSF55166">
    <property type="entry name" value="Hedgehog/DD-peptidase"/>
    <property type="match status" value="1"/>
</dbReference>
<keyword evidence="2 9" id="KW-0645">Protease</keyword>
<dbReference type="Pfam" id="PF01427">
    <property type="entry name" value="Peptidase_M15"/>
    <property type="match status" value="1"/>
</dbReference>
<sequence>MKKRISIAYFIEIIFSLFSCKPQKNKLPKGFVYVEKYISDLIVDLRYFSSNNFTGRPVEGYESSVLILSYKATLALKNVQEQLKNKGLGLKVFDAYRPQRAVNSFEVWSKKSEDVIAKEEFYPNVNKRDVFALNYLALKSGHTRGSTIDLTLVNLKTGQELDMGSPFDFFGSISHYDTLQINALQKNNRKILKEVMLDNHFKEYPEEWWHFTLIDEPFPETYFDFPIK</sequence>
<feature type="binding site" evidence="9">
    <location>
        <position position="210"/>
    </location>
    <ligand>
        <name>Zn(2+)</name>
        <dbReference type="ChEBI" id="CHEBI:29105"/>
        <note>catalytic</note>
    </ligand>
</feature>
<dbReference type="Proteomes" id="UP000278775">
    <property type="component" value="Unassembled WGS sequence"/>
</dbReference>
<evidence type="ECO:0000256" key="2">
    <source>
        <dbReference type="ARBA" id="ARBA00022670"/>
    </source>
</evidence>
<evidence type="ECO:0000256" key="10">
    <source>
        <dbReference type="PIRNR" id="PIRNR026671"/>
    </source>
</evidence>
<evidence type="ECO:0000256" key="1">
    <source>
        <dbReference type="ARBA" id="ARBA00001362"/>
    </source>
</evidence>
<accession>A0A3M7THE3</accession>
<dbReference type="RefSeq" id="WP_122636391.1">
    <property type="nucleotide sequence ID" value="NZ_QWIU01000002.1"/>
</dbReference>
<comment type="similarity">
    <text evidence="9 10">Belongs to the peptidase M15D family.</text>
</comment>
<keyword evidence="5 9" id="KW-0862">Zinc</keyword>
<organism evidence="11 12">
    <name type="scientific">Chryseobacterium nematophagum</name>
    <dbReference type="NCBI Taxonomy" id="2305228"/>
    <lineage>
        <taxon>Bacteria</taxon>
        <taxon>Pseudomonadati</taxon>
        <taxon>Bacteroidota</taxon>
        <taxon>Flavobacteriia</taxon>
        <taxon>Flavobacteriales</taxon>
        <taxon>Weeksellaceae</taxon>
        <taxon>Chryseobacterium group</taxon>
        <taxon>Chryseobacterium</taxon>
    </lineage>
</organism>
<dbReference type="PANTHER" id="PTHR43126:SF1">
    <property type="entry name" value="D-ALANYL-D-ALANINE DIPEPTIDASE"/>
    <property type="match status" value="1"/>
</dbReference>
<dbReference type="InterPro" id="IPR009045">
    <property type="entry name" value="Zn_M74/Hedgehog-like"/>
</dbReference>
<dbReference type="AlphaFoldDB" id="A0A3M7THE3"/>
<dbReference type="GO" id="GO:0071555">
    <property type="term" value="P:cell wall organization"/>
    <property type="evidence" value="ECO:0007669"/>
    <property type="project" value="UniProtKB-KW"/>
</dbReference>
<evidence type="ECO:0000256" key="6">
    <source>
        <dbReference type="ARBA" id="ARBA00022997"/>
    </source>
</evidence>
<name>A0A3M7THE3_9FLAO</name>
<dbReference type="PIRSF" id="PIRSF026671">
    <property type="entry name" value="AA_dipeptidase"/>
    <property type="match status" value="1"/>
</dbReference>
<evidence type="ECO:0000256" key="5">
    <source>
        <dbReference type="ARBA" id="ARBA00022833"/>
    </source>
</evidence>
<evidence type="ECO:0000256" key="7">
    <source>
        <dbReference type="ARBA" id="ARBA00023049"/>
    </source>
</evidence>
<proteinExistence type="inferred from homology"/>
<keyword evidence="4 9" id="KW-0378">Hydrolase</keyword>
<evidence type="ECO:0000313" key="12">
    <source>
        <dbReference type="Proteomes" id="UP000278775"/>
    </source>
</evidence>
<dbReference type="GO" id="GO:0008270">
    <property type="term" value="F:zinc ion binding"/>
    <property type="evidence" value="ECO:0007669"/>
    <property type="project" value="UniProtKB-UniRule"/>
</dbReference>
<dbReference type="EMBL" id="QWIU01000002">
    <property type="protein sequence ID" value="RNA62317.1"/>
    <property type="molecule type" value="Genomic_DNA"/>
</dbReference>
<feature type="site" description="Transition state stabilizer" evidence="9">
    <location>
        <position position="97"/>
    </location>
</feature>
<gene>
    <name evidence="11" type="ORF">D1631_10435</name>
</gene>
<dbReference type="GO" id="GO:0008237">
    <property type="term" value="F:metallopeptidase activity"/>
    <property type="evidence" value="ECO:0007669"/>
    <property type="project" value="UniProtKB-KW"/>
</dbReference>